<evidence type="ECO:0000313" key="6">
    <source>
        <dbReference type="Proteomes" id="UP001141253"/>
    </source>
</evidence>
<dbReference type="PROSITE" id="PS50948">
    <property type="entry name" value="PAN"/>
    <property type="match status" value="1"/>
</dbReference>
<gene>
    <name evidence="5" type="ORF">OIU77_009513</name>
</gene>
<dbReference type="Gene3D" id="3.30.200.20">
    <property type="entry name" value="Phosphorylase Kinase, domain 1"/>
    <property type="match status" value="1"/>
</dbReference>
<proteinExistence type="predicted"/>
<reference evidence="5" key="2">
    <citation type="journal article" date="2023" name="Int. J. Mol. Sci.">
        <title>De Novo Assembly and Annotation of 11 Diverse Shrub Willow (Salix) Genomes Reveals Novel Gene Organization in Sex-Linked Regions.</title>
        <authorList>
            <person name="Hyden B."/>
            <person name="Feng K."/>
            <person name="Yates T.B."/>
            <person name="Jawdy S."/>
            <person name="Cereghino C."/>
            <person name="Smart L.B."/>
            <person name="Muchero W."/>
        </authorList>
    </citation>
    <scope>NUCLEOTIDE SEQUENCE</scope>
    <source>
        <tissue evidence="5">Shoot tip</tissue>
    </source>
</reference>
<organism evidence="5 6">
    <name type="scientific">Salix suchowensis</name>
    <dbReference type="NCBI Taxonomy" id="1278906"/>
    <lineage>
        <taxon>Eukaryota</taxon>
        <taxon>Viridiplantae</taxon>
        <taxon>Streptophyta</taxon>
        <taxon>Embryophyta</taxon>
        <taxon>Tracheophyta</taxon>
        <taxon>Spermatophyta</taxon>
        <taxon>Magnoliopsida</taxon>
        <taxon>eudicotyledons</taxon>
        <taxon>Gunneridae</taxon>
        <taxon>Pentapetalae</taxon>
        <taxon>rosids</taxon>
        <taxon>fabids</taxon>
        <taxon>Malpighiales</taxon>
        <taxon>Salicaceae</taxon>
        <taxon>Saliceae</taxon>
        <taxon>Salix</taxon>
    </lineage>
</organism>
<name>A0ABQ9AEJ0_9ROSI</name>
<keyword evidence="1" id="KW-0732">Signal</keyword>
<dbReference type="InterPro" id="IPR000858">
    <property type="entry name" value="S_locus_glycoprot_dom"/>
</dbReference>
<evidence type="ECO:0000313" key="5">
    <source>
        <dbReference type="EMBL" id="KAJ6333655.1"/>
    </source>
</evidence>
<dbReference type="InterPro" id="IPR011009">
    <property type="entry name" value="Kinase-like_dom_sf"/>
</dbReference>
<dbReference type="PANTHER" id="PTHR32444">
    <property type="entry name" value="BULB-TYPE LECTIN DOMAIN-CONTAINING PROTEIN"/>
    <property type="match status" value="1"/>
</dbReference>
<protein>
    <recommendedName>
        <fullName evidence="4">Apple domain-containing protein</fullName>
    </recommendedName>
</protein>
<comment type="caution">
    <text evidence="5">The sequence shown here is derived from an EMBL/GenBank/DDBJ whole genome shotgun (WGS) entry which is preliminary data.</text>
</comment>
<dbReference type="InterPro" id="IPR003609">
    <property type="entry name" value="Pan_app"/>
</dbReference>
<sequence>MYTSVYLNGITLQDEGDGTFTLSSIQDPAIRLTYILTSRGKFTEQFWDYEKQGWEYTLEVPSTDCDFYGKCGPFGRCDAQNSPICSCLIGFAPKNQDEWNKRIWTSGCVRKTSLQCDRMRNGSEVGKEDGFMKLETMKVPTFAEYWSYLSSSEQDCEDECLKNCSCVAYSYYNGFGCMVWTGNLIDIQKFSEGGADLNIRLAYTELVADKKRNMKVIISMSVIGGATAIFICVFFSWKWMATHRERKLRSEETLSFETREAQETVFDGNLPENVREVKLEPLFKLQVLETATQNFHISNMLGQGGFGAVYRVTLLN</sequence>
<dbReference type="Proteomes" id="UP001141253">
    <property type="component" value="Chromosome 11"/>
</dbReference>
<keyword evidence="3" id="KW-0472">Membrane</keyword>
<dbReference type="SMART" id="SM00473">
    <property type="entry name" value="PAN_AP"/>
    <property type="match status" value="1"/>
</dbReference>
<evidence type="ECO:0000256" key="1">
    <source>
        <dbReference type="ARBA" id="ARBA00022729"/>
    </source>
</evidence>
<keyword evidence="3" id="KW-0812">Transmembrane</keyword>
<dbReference type="CDD" id="cd01098">
    <property type="entry name" value="PAN_AP_plant"/>
    <property type="match status" value="1"/>
</dbReference>
<keyword evidence="2" id="KW-1015">Disulfide bond</keyword>
<accession>A0ABQ9AEJ0</accession>
<feature type="transmembrane region" description="Helical" evidence="3">
    <location>
        <begin position="216"/>
        <end position="237"/>
    </location>
</feature>
<dbReference type="Pfam" id="PF00954">
    <property type="entry name" value="S_locus_glycop"/>
    <property type="match status" value="1"/>
</dbReference>
<dbReference type="EMBL" id="JAPFFI010000021">
    <property type="protein sequence ID" value="KAJ6333655.1"/>
    <property type="molecule type" value="Genomic_DNA"/>
</dbReference>
<evidence type="ECO:0000256" key="3">
    <source>
        <dbReference type="SAM" id="Phobius"/>
    </source>
</evidence>
<keyword evidence="6" id="KW-1185">Reference proteome</keyword>
<reference evidence="5" key="1">
    <citation type="submission" date="2022-10" db="EMBL/GenBank/DDBJ databases">
        <authorList>
            <person name="Hyden B.L."/>
            <person name="Feng K."/>
            <person name="Yates T."/>
            <person name="Jawdy S."/>
            <person name="Smart L.B."/>
            <person name="Muchero W."/>
        </authorList>
    </citation>
    <scope>NUCLEOTIDE SEQUENCE</scope>
    <source>
        <tissue evidence="5">Shoot tip</tissue>
    </source>
</reference>
<keyword evidence="3" id="KW-1133">Transmembrane helix</keyword>
<dbReference type="SUPFAM" id="SSF56112">
    <property type="entry name" value="Protein kinase-like (PK-like)"/>
    <property type="match status" value="1"/>
</dbReference>
<evidence type="ECO:0000259" key="4">
    <source>
        <dbReference type="PROSITE" id="PS50948"/>
    </source>
</evidence>
<feature type="domain" description="Apple" evidence="4">
    <location>
        <begin position="116"/>
        <end position="202"/>
    </location>
</feature>
<dbReference type="PANTHER" id="PTHR32444:SF198">
    <property type="entry name" value="BULB-TYPE LECTIN DOMAIN-CONTAINING PROTEIN"/>
    <property type="match status" value="1"/>
</dbReference>
<evidence type="ECO:0000256" key="2">
    <source>
        <dbReference type="ARBA" id="ARBA00023157"/>
    </source>
</evidence>
<dbReference type="Pfam" id="PF08276">
    <property type="entry name" value="PAN_2"/>
    <property type="match status" value="1"/>
</dbReference>